<feature type="compositionally biased region" description="Polar residues" evidence="1">
    <location>
        <begin position="55"/>
        <end position="75"/>
    </location>
</feature>
<feature type="compositionally biased region" description="Basic and acidic residues" evidence="1">
    <location>
        <begin position="94"/>
        <end position="108"/>
    </location>
</feature>
<feature type="compositionally biased region" description="Polar residues" evidence="1">
    <location>
        <begin position="1"/>
        <end position="18"/>
    </location>
</feature>
<organism evidence="2 3">
    <name type="scientific">Clydaea vesicula</name>
    <dbReference type="NCBI Taxonomy" id="447962"/>
    <lineage>
        <taxon>Eukaryota</taxon>
        <taxon>Fungi</taxon>
        <taxon>Fungi incertae sedis</taxon>
        <taxon>Chytridiomycota</taxon>
        <taxon>Chytridiomycota incertae sedis</taxon>
        <taxon>Chytridiomycetes</taxon>
        <taxon>Lobulomycetales</taxon>
        <taxon>Lobulomycetaceae</taxon>
        <taxon>Clydaea</taxon>
    </lineage>
</organism>
<evidence type="ECO:0000313" key="2">
    <source>
        <dbReference type="EMBL" id="KAJ3216296.1"/>
    </source>
</evidence>
<dbReference type="Proteomes" id="UP001211065">
    <property type="component" value="Unassembled WGS sequence"/>
</dbReference>
<proteinExistence type="predicted"/>
<comment type="caution">
    <text evidence="2">The sequence shown here is derived from an EMBL/GenBank/DDBJ whole genome shotgun (WGS) entry which is preliminary data.</text>
</comment>
<keyword evidence="3" id="KW-1185">Reference proteome</keyword>
<name>A0AAD5XZC6_9FUNG</name>
<protein>
    <submittedName>
        <fullName evidence="2">Uncharacterized protein</fullName>
    </submittedName>
</protein>
<dbReference type="EMBL" id="JADGJW010000486">
    <property type="protein sequence ID" value="KAJ3216296.1"/>
    <property type="molecule type" value="Genomic_DNA"/>
</dbReference>
<feature type="compositionally biased region" description="Basic and acidic residues" evidence="1">
    <location>
        <begin position="21"/>
        <end position="48"/>
    </location>
</feature>
<accession>A0AAD5XZC6</accession>
<evidence type="ECO:0000256" key="1">
    <source>
        <dbReference type="SAM" id="MobiDB-lite"/>
    </source>
</evidence>
<reference evidence="2" key="1">
    <citation type="submission" date="2020-05" db="EMBL/GenBank/DDBJ databases">
        <title>Phylogenomic resolution of chytrid fungi.</title>
        <authorList>
            <person name="Stajich J.E."/>
            <person name="Amses K."/>
            <person name="Simmons R."/>
            <person name="Seto K."/>
            <person name="Myers J."/>
            <person name="Bonds A."/>
            <person name="Quandt C.A."/>
            <person name="Barry K."/>
            <person name="Liu P."/>
            <person name="Grigoriev I."/>
            <person name="Longcore J.E."/>
            <person name="James T.Y."/>
        </authorList>
    </citation>
    <scope>NUCLEOTIDE SEQUENCE</scope>
    <source>
        <strain evidence="2">JEL0476</strain>
    </source>
</reference>
<dbReference type="AlphaFoldDB" id="A0AAD5XZC6"/>
<sequence>MTKTDPTITEQISQSASDAYNKVKDTIMPEKSAGDKVDSGIKSGKDMANRGAENTKGTLQNASDKANEQVQSATGNKPLGTKLKESAEGVSDYIGEKADDLKKATTGR</sequence>
<evidence type="ECO:0000313" key="3">
    <source>
        <dbReference type="Proteomes" id="UP001211065"/>
    </source>
</evidence>
<feature type="region of interest" description="Disordered" evidence="1">
    <location>
        <begin position="1"/>
        <end position="108"/>
    </location>
</feature>
<gene>
    <name evidence="2" type="ORF">HK099_005927</name>
</gene>